<comment type="caution">
    <text evidence="1">The sequence shown here is derived from an EMBL/GenBank/DDBJ whole genome shotgun (WGS) entry which is preliminary data.</text>
</comment>
<evidence type="ECO:0000313" key="2">
    <source>
        <dbReference type="Proteomes" id="UP000177390"/>
    </source>
</evidence>
<name>A0A1F5ER11_9BACT</name>
<gene>
    <name evidence="1" type="ORF">A3D09_03840</name>
</gene>
<sequence length="314" mass="36058">MPVADLVDQLLREAKHELGDEIVKELASFAATFTAARMAPETVHKLAGGEGLLEAWKIKIFRLLRGIIPNNGPVLGRAWHNVNEFVSDYFQELAKCVKHADRTVNNPKAFEEAVAAETNGLVADLTTLRLIESVLRDAPIDIKEQFRDWFESTLERRRKFVLLVSGLSRDKIRDWVAQHPRDLDAAIAAIPDKSEQSLFMQIRLAEFTDPELKKLLEDDMAIINASGPNQAVEFWFTVERQVKRGRIKSIDEFKDILKLPPPEAFARLGFTVREKTTWQRYQGWRQMSVERHKDSTLLKWSKKFREGPNAAERR</sequence>
<protein>
    <submittedName>
        <fullName evidence="1">Uncharacterized protein</fullName>
    </submittedName>
</protein>
<dbReference type="Proteomes" id="UP000177390">
    <property type="component" value="Unassembled WGS sequence"/>
</dbReference>
<accession>A0A1F5ER11</accession>
<proteinExistence type="predicted"/>
<dbReference type="EMBL" id="MFAH01000071">
    <property type="protein sequence ID" value="OGD69848.1"/>
    <property type="molecule type" value="Genomic_DNA"/>
</dbReference>
<dbReference type="AlphaFoldDB" id="A0A1F5ER11"/>
<reference evidence="1 2" key="1">
    <citation type="journal article" date="2016" name="Nat. Commun.">
        <title>Thousands of microbial genomes shed light on interconnected biogeochemical processes in an aquifer system.</title>
        <authorList>
            <person name="Anantharaman K."/>
            <person name="Brown C.T."/>
            <person name="Hug L.A."/>
            <person name="Sharon I."/>
            <person name="Castelle C.J."/>
            <person name="Probst A.J."/>
            <person name="Thomas B.C."/>
            <person name="Singh A."/>
            <person name="Wilkins M.J."/>
            <person name="Karaoz U."/>
            <person name="Brodie E.L."/>
            <person name="Williams K.H."/>
            <person name="Hubbard S.S."/>
            <person name="Banfield J.F."/>
        </authorList>
    </citation>
    <scope>NUCLEOTIDE SEQUENCE [LARGE SCALE GENOMIC DNA]</scope>
</reference>
<evidence type="ECO:0000313" key="1">
    <source>
        <dbReference type="EMBL" id="OGD69848.1"/>
    </source>
</evidence>
<organism evidence="1 2">
    <name type="scientific">Candidatus Collierbacteria bacterium RIFCSPHIGHO2_02_FULL_49_10</name>
    <dbReference type="NCBI Taxonomy" id="1817723"/>
    <lineage>
        <taxon>Bacteria</taxon>
        <taxon>Candidatus Collieribacteriota</taxon>
    </lineage>
</organism>